<evidence type="ECO:0000313" key="2">
    <source>
        <dbReference type="Proteomes" id="UP000007089"/>
    </source>
</evidence>
<protein>
    <submittedName>
        <fullName evidence="1">Uncharacterized protein</fullName>
    </submittedName>
</protein>
<evidence type="ECO:0000313" key="1">
    <source>
        <dbReference type="EMBL" id="ACL64479.1"/>
    </source>
</evidence>
<accession>B8JFP1</accession>
<name>B8JFP1_ANAD2</name>
<dbReference type="Proteomes" id="UP000007089">
    <property type="component" value="Chromosome"/>
</dbReference>
<dbReference type="HOGENOM" id="CLU_1912669_0_0_7"/>
<dbReference type="RefSeq" id="WP_012632471.1">
    <property type="nucleotide sequence ID" value="NC_011891.1"/>
</dbReference>
<sequence>MTDAINTPPAASNEVMGARAFFPWHDTYGREHPDIPRCVGAMRPRNSWSKRRTWRDCQRKGVVKRGTYAGCEAWFCLQHDPAKRDERRVAKLAPVSMELLRQALDLMPRTKRSGDWLRRAEAVLARAEGRRP</sequence>
<proteinExistence type="predicted"/>
<dbReference type="EMBL" id="CP001359">
    <property type="protein sequence ID" value="ACL64479.1"/>
    <property type="molecule type" value="Genomic_DNA"/>
</dbReference>
<dbReference type="KEGG" id="acp:A2cp1_1134"/>
<dbReference type="AlphaFoldDB" id="B8JFP1"/>
<gene>
    <name evidence="1" type="ordered locus">A2cp1_1134</name>
</gene>
<keyword evidence="2" id="KW-1185">Reference proteome</keyword>
<organism evidence="1 2">
    <name type="scientific">Anaeromyxobacter dehalogenans (strain ATCC BAA-258 / DSM 21875 / 2CP-1)</name>
    <dbReference type="NCBI Taxonomy" id="455488"/>
    <lineage>
        <taxon>Bacteria</taxon>
        <taxon>Pseudomonadati</taxon>
        <taxon>Myxococcota</taxon>
        <taxon>Myxococcia</taxon>
        <taxon>Myxococcales</taxon>
        <taxon>Cystobacterineae</taxon>
        <taxon>Anaeromyxobacteraceae</taxon>
        <taxon>Anaeromyxobacter</taxon>
    </lineage>
</organism>
<reference evidence="1" key="1">
    <citation type="submission" date="2009-01" db="EMBL/GenBank/DDBJ databases">
        <title>Complete sequence of Anaeromyxobacter dehalogenans 2CP-1.</title>
        <authorList>
            <consortium name="US DOE Joint Genome Institute"/>
            <person name="Lucas S."/>
            <person name="Copeland A."/>
            <person name="Lapidus A."/>
            <person name="Glavina del Rio T."/>
            <person name="Dalin E."/>
            <person name="Tice H."/>
            <person name="Bruce D."/>
            <person name="Goodwin L."/>
            <person name="Pitluck S."/>
            <person name="Saunders E."/>
            <person name="Brettin T."/>
            <person name="Detter J.C."/>
            <person name="Han C."/>
            <person name="Larimer F."/>
            <person name="Land M."/>
            <person name="Hauser L."/>
            <person name="Kyrpides N."/>
            <person name="Ovchinnikova G."/>
            <person name="Beliaev A.S."/>
            <person name="Richardson P."/>
        </authorList>
    </citation>
    <scope>NUCLEOTIDE SEQUENCE</scope>
    <source>
        <strain evidence="1">2CP-1</strain>
    </source>
</reference>